<keyword evidence="2" id="KW-0472">Membrane</keyword>
<feature type="compositionally biased region" description="Low complexity" evidence="1">
    <location>
        <begin position="199"/>
        <end position="215"/>
    </location>
</feature>
<feature type="compositionally biased region" description="Basic residues" evidence="1">
    <location>
        <begin position="225"/>
        <end position="252"/>
    </location>
</feature>
<sequence length="252" mass="27592">MNLILNANTTQRSQKMVSSRFWILAFSAISLSLATLPAVANPFDDDDDDIDDDEVVSGEYTCNPRLDYSGANTCKTIQNGICDNPNHGGGGGKDCFEQDCIDCNYFCQEFDADCFGCLNAVGCYYCPIDASCRNSDEYALTDKTKVTCTVYEDYWLGGRDDPDKLCISSDSPTQDSQSTSNPTSAPTIANNPTVKRNISSDSPTQDSQSTSNPTSAPTIANNPTVKKKIKKKQKWDKKGKKLDKKYRKTPGA</sequence>
<evidence type="ECO:0000256" key="2">
    <source>
        <dbReference type="SAM" id="Phobius"/>
    </source>
</evidence>
<feature type="region of interest" description="Disordered" evidence="1">
    <location>
        <begin position="166"/>
        <end position="252"/>
    </location>
</feature>
<gene>
    <name evidence="3" type="ORF">FRACYDRAFT_235102</name>
</gene>
<evidence type="ECO:0000256" key="1">
    <source>
        <dbReference type="SAM" id="MobiDB-lite"/>
    </source>
</evidence>
<reference evidence="3 4" key="1">
    <citation type="submission" date="2016-09" db="EMBL/GenBank/DDBJ databases">
        <title>Extensive genetic diversity and differential bi-allelic expression allows diatom success in the polar Southern Ocean.</title>
        <authorList>
            <consortium name="DOE Joint Genome Institute"/>
            <person name="Mock T."/>
            <person name="Otillar R.P."/>
            <person name="Strauss J."/>
            <person name="Dupont C."/>
            <person name="Frickenhaus S."/>
            <person name="Maumus F."/>
            <person name="Mcmullan M."/>
            <person name="Sanges R."/>
            <person name="Schmutz J."/>
            <person name="Toseland A."/>
            <person name="Valas R."/>
            <person name="Veluchamy A."/>
            <person name="Ward B.J."/>
            <person name="Allen A."/>
            <person name="Barry K."/>
            <person name="Falciatore A."/>
            <person name="Ferrante M."/>
            <person name="Fortunato A.E."/>
            <person name="Gloeckner G."/>
            <person name="Gruber A."/>
            <person name="Hipkin R."/>
            <person name="Janech M."/>
            <person name="Kroth P."/>
            <person name="Leese F."/>
            <person name="Lindquist E."/>
            <person name="Lyon B.R."/>
            <person name="Martin J."/>
            <person name="Mayer C."/>
            <person name="Parker M."/>
            <person name="Quesneville H."/>
            <person name="Raymond J."/>
            <person name="Uhlig C."/>
            <person name="Valentin K.U."/>
            <person name="Worden A.Z."/>
            <person name="Armbrust E.V."/>
            <person name="Bowler C."/>
            <person name="Green B."/>
            <person name="Moulton V."/>
            <person name="Van Oosterhout C."/>
            <person name="Grigoriev I."/>
        </authorList>
    </citation>
    <scope>NUCLEOTIDE SEQUENCE [LARGE SCALE GENOMIC DNA]</scope>
    <source>
        <strain evidence="3 4">CCMP1102</strain>
    </source>
</reference>
<evidence type="ECO:0000313" key="4">
    <source>
        <dbReference type="Proteomes" id="UP000095751"/>
    </source>
</evidence>
<name>A0A1E7FTK3_9STRA</name>
<dbReference type="Proteomes" id="UP000095751">
    <property type="component" value="Unassembled WGS sequence"/>
</dbReference>
<dbReference type="InParanoid" id="A0A1E7FTK3"/>
<evidence type="ECO:0000313" key="3">
    <source>
        <dbReference type="EMBL" id="OEU21476.1"/>
    </source>
</evidence>
<feature type="transmembrane region" description="Helical" evidence="2">
    <location>
        <begin position="21"/>
        <end position="40"/>
    </location>
</feature>
<proteinExistence type="predicted"/>
<keyword evidence="2" id="KW-0812">Transmembrane</keyword>
<feature type="compositionally biased region" description="Low complexity" evidence="1">
    <location>
        <begin position="168"/>
        <end position="184"/>
    </location>
</feature>
<dbReference type="EMBL" id="KV784354">
    <property type="protein sequence ID" value="OEU21476.1"/>
    <property type="molecule type" value="Genomic_DNA"/>
</dbReference>
<organism evidence="3 4">
    <name type="scientific">Fragilariopsis cylindrus CCMP1102</name>
    <dbReference type="NCBI Taxonomy" id="635003"/>
    <lineage>
        <taxon>Eukaryota</taxon>
        <taxon>Sar</taxon>
        <taxon>Stramenopiles</taxon>
        <taxon>Ochrophyta</taxon>
        <taxon>Bacillariophyta</taxon>
        <taxon>Bacillariophyceae</taxon>
        <taxon>Bacillariophycidae</taxon>
        <taxon>Bacillariales</taxon>
        <taxon>Bacillariaceae</taxon>
        <taxon>Fragilariopsis</taxon>
    </lineage>
</organism>
<keyword evidence="4" id="KW-1185">Reference proteome</keyword>
<protein>
    <submittedName>
        <fullName evidence="3">Uncharacterized protein</fullName>
    </submittedName>
</protein>
<keyword evidence="2" id="KW-1133">Transmembrane helix</keyword>
<dbReference type="KEGG" id="fcy:FRACYDRAFT_235102"/>
<accession>A0A1E7FTK3</accession>
<feature type="compositionally biased region" description="Polar residues" evidence="1">
    <location>
        <begin position="185"/>
        <end position="197"/>
    </location>
</feature>
<dbReference type="AlphaFoldDB" id="A0A1E7FTK3"/>